<dbReference type="Gene3D" id="3.90.1300.10">
    <property type="entry name" value="Amidase signature (AS) domain"/>
    <property type="match status" value="1"/>
</dbReference>
<dbReference type="Proteomes" id="UP000535589">
    <property type="component" value="Unassembled WGS sequence"/>
</dbReference>
<reference evidence="3 4" key="1">
    <citation type="submission" date="2020-04" db="EMBL/GenBank/DDBJ databases">
        <title>Vibrio sp. SM6, a novel species isolated from seawater.</title>
        <authorList>
            <person name="Wang X."/>
        </authorList>
    </citation>
    <scope>NUCLEOTIDE SEQUENCE [LARGE SCALE GENOMIC DNA]</scope>
    <source>
        <strain evidence="3 4">SM6</strain>
    </source>
</reference>
<dbReference type="SUPFAM" id="SSF75304">
    <property type="entry name" value="Amidase signature (AS) enzymes"/>
    <property type="match status" value="1"/>
</dbReference>
<dbReference type="PROSITE" id="PS51677">
    <property type="entry name" value="NODB"/>
    <property type="match status" value="1"/>
</dbReference>
<proteinExistence type="predicted"/>
<comment type="caution">
    <text evidence="3">The sequence shown here is derived from an EMBL/GenBank/DDBJ whole genome shotgun (WGS) entry which is preliminary data.</text>
</comment>
<dbReference type="CDD" id="cd10977">
    <property type="entry name" value="CE4_PuuE_SpCDA1"/>
    <property type="match status" value="1"/>
</dbReference>
<evidence type="ECO:0000313" key="3">
    <source>
        <dbReference type="EMBL" id="NLS14617.1"/>
    </source>
</evidence>
<feature type="compositionally biased region" description="Polar residues" evidence="1">
    <location>
        <begin position="801"/>
        <end position="811"/>
    </location>
</feature>
<dbReference type="InterPro" id="IPR017625">
    <property type="entry name" value="PuuE"/>
</dbReference>
<dbReference type="GO" id="GO:0016810">
    <property type="term" value="F:hydrolase activity, acting on carbon-nitrogen (but not peptide) bonds"/>
    <property type="evidence" value="ECO:0007669"/>
    <property type="project" value="InterPro"/>
</dbReference>
<dbReference type="InterPro" id="IPR011330">
    <property type="entry name" value="Glyco_hydro/deAcase_b/a-brl"/>
</dbReference>
<dbReference type="AlphaFoldDB" id="A0A7X8YIP3"/>
<dbReference type="SUPFAM" id="SSF88713">
    <property type="entry name" value="Glycoside hydrolase/deacetylase"/>
    <property type="match status" value="1"/>
</dbReference>
<dbReference type="NCBIfam" id="TIGR03212">
    <property type="entry name" value="uraD_N-term-dom"/>
    <property type="match status" value="1"/>
</dbReference>
<dbReference type="GO" id="GO:0005975">
    <property type="term" value="P:carbohydrate metabolic process"/>
    <property type="evidence" value="ECO:0007669"/>
    <property type="project" value="InterPro"/>
</dbReference>
<dbReference type="EMBL" id="JABAIK010000025">
    <property type="protein sequence ID" value="NLS14617.1"/>
    <property type="molecule type" value="Genomic_DNA"/>
</dbReference>
<dbReference type="Pfam" id="PF01522">
    <property type="entry name" value="Polysacc_deac_1"/>
    <property type="match status" value="1"/>
</dbReference>
<dbReference type="PANTHER" id="PTHR43123">
    <property type="entry name" value="POLYSACCHARIDE DEACETYLASE-RELATED"/>
    <property type="match status" value="1"/>
</dbReference>
<dbReference type="InterPro" id="IPR023631">
    <property type="entry name" value="Amidase_dom"/>
</dbReference>
<sequence>MFKEYPRDLIGYGEKPPHPQWPGRAKIALQFVVNFEEGGENCVLHGDAGSEQFLSEIIGAESYRARHLSMESIYEYGSRSGFWRLHRLFTQQQLPVTVFGVATALEKHPDAVKAMLAAEWEIACHGLRWIHYQHMSEADERAHIEQAIAIHEQVTGAKPKGWYTGRTSPNTLKLIAERDDLLYCADSYADDLPYWDEHYANPLLMVPYTLDTNDMRFATAQGFNSGEQFFHYLKDAFDELYREGEHCPKMLSIGLHCRLIGRPGRLAGLRRFIEYTRQFDHVWYATREQIAHHWLNQFPAPNDAKPKRAPLTLSKTESATDANTEIAETEAVKTKAVKIKEAKPEEVKLEHARFAAKTTPCEKTIQQGKTQAYKVADISSSHHALASHHTSGTLAHVRVSVKDLFDVKGFKTGAGLTVWRDSAAPAQKHAGAVTRLVQQGAQLVHKTQLDQLAYSLAGDNAQYGVSRNPLAPTRASGGSSSGAAVSLVNQACDLALATDTGGSIRVPSSYCGLYGLRPTHGRVPVDGLIPLAPRFDTAGLMSQRLSVLEQGTSVLLGENRPLDTAASLFAEQTLLWCEALWDGVDCELKTEAYRRYCEFDGPKRQIASPPLNTTERQSCFAALQAEAIWQTHGVWLSDHLTHFGADIAQRLRWGQWLTTTEDGAIELIKANRLYQRWSEQKCNWLPLDSILILPTVPSIAPLICSPEPIGTESHSTDYRNTLLGLTSIAGLSGWPQLQCPVHVQSAKQTGTANSSENGVHGLPHGLSLLGREGSDMSLFAMAKSVFSTLDIDELNSVLPQASSPVQCETPQPKTPHIKEGA</sequence>
<organism evidence="3 4">
    <name type="scientific">Vibrio agarilyticus</name>
    <dbReference type="NCBI Taxonomy" id="2726741"/>
    <lineage>
        <taxon>Bacteria</taxon>
        <taxon>Pseudomonadati</taxon>
        <taxon>Pseudomonadota</taxon>
        <taxon>Gammaproteobacteria</taxon>
        <taxon>Vibrionales</taxon>
        <taxon>Vibrionaceae</taxon>
        <taxon>Vibrio</taxon>
    </lineage>
</organism>
<gene>
    <name evidence="3" type="primary">puuE</name>
    <name evidence="3" type="ORF">HGP28_17295</name>
</gene>
<evidence type="ECO:0000259" key="2">
    <source>
        <dbReference type="PROSITE" id="PS51677"/>
    </source>
</evidence>
<evidence type="ECO:0000256" key="1">
    <source>
        <dbReference type="SAM" id="MobiDB-lite"/>
    </source>
</evidence>
<protein>
    <submittedName>
        <fullName evidence="3">Allantoinase PuuE</fullName>
    </submittedName>
</protein>
<dbReference type="PANTHER" id="PTHR43123:SF1">
    <property type="entry name" value="POLYSACCHARIDE DEACETYLASE-RELATED"/>
    <property type="match status" value="1"/>
</dbReference>
<dbReference type="InterPro" id="IPR002509">
    <property type="entry name" value="NODB_dom"/>
</dbReference>
<keyword evidence="4" id="KW-1185">Reference proteome</keyword>
<feature type="domain" description="NodB homology" evidence="2">
    <location>
        <begin position="68"/>
        <end position="285"/>
    </location>
</feature>
<dbReference type="InterPro" id="IPR036928">
    <property type="entry name" value="AS_sf"/>
</dbReference>
<dbReference type="Gene3D" id="3.20.20.370">
    <property type="entry name" value="Glycoside hydrolase/deacetylase"/>
    <property type="match status" value="1"/>
</dbReference>
<accession>A0A7X8YIP3</accession>
<name>A0A7X8YIP3_9VIBR</name>
<feature type="region of interest" description="Disordered" evidence="1">
    <location>
        <begin position="801"/>
        <end position="821"/>
    </location>
</feature>
<dbReference type="Pfam" id="PF01425">
    <property type="entry name" value="Amidase"/>
    <property type="match status" value="1"/>
</dbReference>
<evidence type="ECO:0000313" key="4">
    <source>
        <dbReference type="Proteomes" id="UP000535589"/>
    </source>
</evidence>